<dbReference type="GO" id="GO:0006614">
    <property type="term" value="P:SRP-dependent cotranslational protein targeting to membrane"/>
    <property type="evidence" value="ECO:0007669"/>
    <property type="project" value="InterPro"/>
</dbReference>
<dbReference type="Pfam" id="PF04086">
    <property type="entry name" value="SRP-alpha_N"/>
    <property type="match status" value="1"/>
</dbReference>
<reference evidence="10 11" key="1">
    <citation type="submission" date="2020-10" db="EMBL/GenBank/DDBJ databases">
        <title>Plant Genome Project.</title>
        <authorList>
            <person name="Zhang R.-G."/>
        </authorList>
    </citation>
    <scope>NUCLEOTIDE SEQUENCE [LARGE SCALE GENOMIC DNA]</scope>
    <source>
        <strain evidence="10">FAFU-HL-1</strain>
        <tissue evidence="10">Leaf</tissue>
    </source>
</reference>
<dbReference type="Gene3D" id="3.30.450.60">
    <property type="match status" value="1"/>
</dbReference>
<protein>
    <recommendedName>
        <fullName evidence="9">SRP54-type proteins GTP-binding domain-containing protein</fullName>
    </recommendedName>
</protein>
<dbReference type="PANTHER" id="PTHR43134:SF1">
    <property type="entry name" value="SIGNAL RECOGNITION PARTICLE RECEPTOR SUBUNIT ALPHA"/>
    <property type="match status" value="1"/>
</dbReference>
<dbReference type="GO" id="GO:0005047">
    <property type="term" value="F:signal recognition particle binding"/>
    <property type="evidence" value="ECO:0007669"/>
    <property type="project" value="InterPro"/>
</dbReference>
<feature type="region of interest" description="Disordered" evidence="8">
    <location>
        <begin position="289"/>
        <end position="308"/>
    </location>
</feature>
<feature type="compositionally biased region" description="Basic and acidic residues" evidence="8">
    <location>
        <begin position="169"/>
        <end position="178"/>
    </location>
</feature>
<evidence type="ECO:0000259" key="9">
    <source>
        <dbReference type="PROSITE" id="PS00300"/>
    </source>
</evidence>
<evidence type="ECO:0000313" key="10">
    <source>
        <dbReference type="EMBL" id="KAF9680647.1"/>
    </source>
</evidence>
<dbReference type="SUPFAM" id="SSF64356">
    <property type="entry name" value="SNARE-like"/>
    <property type="match status" value="1"/>
</dbReference>
<dbReference type="FunFam" id="3.40.50.300:FF:000188">
    <property type="entry name" value="signal recognition particle receptor subunit alpha"/>
    <property type="match status" value="1"/>
</dbReference>
<dbReference type="AlphaFoldDB" id="A0A835MVQ1"/>
<dbReference type="SMART" id="SM00962">
    <property type="entry name" value="SRP54"/>
    <property type="match status" value="1"/>
</dbReference>
<dbReference type="InterPro" id="IPR013822">
    <property type="entry name" value="Signal_recog_particl_SRP54_hlx"/>
</dbReference>
<evidence type="ECO:0000313" key="11">
    <source>
        <dbReference type="Proteomes" id="UP000657918"/>
    </source>
</evidence>
<dbReference type="Gene3D" id="3.40.50.300">
    <property type="entry name" value="P-loop containing nucleotide triphosphate hydrolases"/>
    <property type="match status" value="1"/>
</dbReference>
<evidence type="ECO:0000256" key="7">
    <source>
        <dbReference type="ARBA" id="ARBA00023170"/>
    </source>
</evidence>
<evidence type="ECO:0000256" key="2">
    <source>
        <dbReference type="ARBA" id="ARBA00008531"/>
    </source>
</evidence>
<keyword evidence="4" id="KW-0256">Endoplasmic reticulum</keyword>
<dbReference type="Gene3D" id="1.20.120.140">
    <property type="entry name" value="Signal recognition particle SRP54, nucleotide-binding domain"/>
    <property type="match status" value="1"/>
</dbReference>
<dbReference type="InterPro" id="IPR000897">
    <property type="entry name" value="SRP54_GTPase_dom"/>
</dbReference>
<dbReference type="GO" id="GO:0003924">
    <property type="term" value="F:GTPase activity"/>
    <property type="evidence" value="ECO:0007669"/>
    <property type="project" value="InterPro"/>
</dbReference>
<keyword evidence="5" id="KW-0342">GTP-binding</keyword>
<dbReference type="CDD" id="cd14826">
    <property type="entry name" value="SR_alpha_SRX"/>
    <property type="match status" value="1"/>
</dbReference>
<comment type="subcellular location">
    <subcellularLocation>
        <location evidence="1">Endoplasmic reticulum membrane</location>
        <topology evidence="1">Peripheral membrane protein</topology>
        <orientation evidence="1">Cytoplasmic side</orientation>
    </subcellularLocation>
</comment>
<evidence type="ECO:0000256" key="1">
    <source>
        <dbReference type="ARBA" id="ARBA00004397"/>
    </source>
</evidence>
<dbReference type="FunFam" id="3.30.450.60:FF:000016">
    <property type="entry name" value="Signal recognition particle receptor subunit alpha"/>
    <property type="match status" value="1"/>
</dbReference>
<dbReference type="GO" id="GO:0005525">
    <property type="term" value="F:GTP binding"/>
    <property type="evidence" value="ECO:0007669"/>
    <property type="project" value="UniProtKB-KW"/>
</dbReference>
<keyword evidence="11" id="KW-1185">Reference proteome</keyword>
<dbReference type="InterPro" id="IPR003593">
    <property type="entry name" value="AAA+_ATPase"/>
</dbReference>
<dbReference type="PANTHER" id="PTHR43134">
    <property type="entry name" value="SIGNAL RECOGNITION PARTICLE RECEPTOR SUBUNIT ALPHA"/>
    <property type="match status" value="1"/>
</dbReference>
<name>A0A835MVQ1_9ROSI</name>
<feature type="domain" description="SRP54-type proteins GTP-binding" evidence="9">
    <location>
        <begin position="635"/>
        <end position="648"/>
    </location>
</feature>
<dbReference type="GO" id="GO:0005785">
    <property type="term" value="C:signal recognition particle receptor complex"/>
    <property type="evidence" value="ECO:0007669"/>
    <property type="project" value="InterPro"/>
</dbReference>
<evidence type="ECO:0000256" key="8">
    <source>
        <dbReference type="SAM" id="MobiDB-lite"/>
    </source>
</evidence>
<dbReference type="CDD" id="cd17876">
    <property type="entry name" value="SRalpha_C"/>
    <property type="match status" value="1"/>
</dbReference>
<dbReference type="SUPFAM" id="SSF47364">
    <property type="entry name" value="Domain of the SRP/SRP receptor G-proteins"/>
    <property type="match status" value="1"/>
</dbReference>
<evidence type="ECO:0000256" key="4">
    <source>
        <dbReference type="ARBA" id="ARBA00022824"/>
    </source>
</evidence>
<comment type="similarity">
    <text evidence="2">Belongs to the GTP-binding SRP family.</text>
</comment>
<comment type="caution">
    <text evidence="10">The sequence shown here is derived from an EMBL/GenBank/DDBJ whole genome shotgun (WGS) entry which is preliminary data.</text>
</comment>
<keyword evidence="7" id="KW-0675">Receptor</keyword>
<dbReference type="Proteomes" id="UP000657918">
    <property type="component" value="Unassembled WGS sequence"/>
</dbReference>
<evidence type="ECO:0000256" key="6">
    <source>
        <dbReference type="ARBA" id="ARBA00023136"/>
    </source>
</evidence>
<organism evidence="10 11">
    <name type="scientific">Salix dunnii</name>
    <dbReference type="NCBI Taxonomy" id="1413687"/>
    <lineage>
        <taxon>Eukaryota</taxon>
        <taxon>Viridiplantae</taxon>
        <taxon>Streptophyta</taxon>
        <taxon>Embryophyta</taxon>
        <taxon>Tracheophyta</taxon>
        <taxon>Spermatophyta</taxon>
        <taxon>Magnoliopsida</taxon>
        <taxon>eudicotyledons</taxon>
        <taxon>Gunneridae</taxon>
        <taxon>Pentapetalae</taxon>
        <taxon>rosids</taxon>
        <taxon>fabids</taxon>
        <taxon>Malpighiales</taxon>
        <taxon>Salicaceae</taxon>
        <taxon>Saliceae</taxon>
        <taxon>Salix</taxon>
    </lineage>
</organism>
<dbReference type="InterPro" id="IPR027417">
    <property type="entry name" value="P-loop_NTPase"/>
</dbReference>
<dbReference type="InterPro" id="IPR007222">
    <property type="entry name" value="Sig_recog_particle_rcpt_asu_N"/>
</dbReference>
<dbReference type="SMART" id="SM00382">
    <property type="entry name" value="AAA"/>
    <property type="match status" value="1"/>
</dbReference>
<feature type="region of interest" description="Disordered" evidence="8">
    <location>
        <begin position="144"/>
        <end position="186"/>
    </location>
</feature>
<accession>A0A835MVQ1</accession>
<dbReference type="GO" id="GO:0006886">
    <property type="term" value="P:intracellular protein transport"/>
    <property type="evidence" value="ECO:0007669"/>
    <property type="project" value="InterPro"/>
</dbReference>
<gene>
    <name evidence="10" type="ORF">SADUNF_Sadunf06G0143300</name>
</gene>
<dbReference type="SUPFAM" id="SSF52540">
    <property type="entry name" value="P-loop containing nucleoside triphosphate hydrolases"/>
    <property type="match status" value="1"/>
</dbReference>
<dbReference type="Pfam" id="PF02881">
    <property type="entry name" value="SRP54_N"/>
    <property type="match status" value="1"/>
</dbReference>
<dbReference type="InterPro" id="IPR042101">
    <property type="entry name" value="SRP54_N_sf"/>
</dbReference>
<dbReference type="InterPro" id="IPR036225">
    <property type="entry name" value="SRP/SRP_N"/>
</dbReference>
<keyword evidence="6" id="KW-0472">Membrane</keyword>
<keyword evidence="3" id="KW-0547">Nucleotide-binding</keyword>
<sequence>MLEQLLIFTRGGLILWTCKELGNALKGSPIDTLIRSCLLEERSGAASYNYDAPGASYTLKWTFHNDLGLVFVAVYQRILHLLYVDELLAMVKHEFSQIYDPKRVEYFDFDETFRQLRKEAEARAEELKKVKPVGKSVNDGRKLVMKKGSGFDGGNKKNNSEANEGGNGDDGKGRKLENGHSNGNHNAAVVQRNRGMGLVNGNENVSSNDEAFDVTKLQKLKSKGGKKTSDTSVVSKGSKVDSKKKVTKKNRVWDDSPKDAKLDFTDHVEENVNENLEVVAADQGESMMDKEEIVSSDSEDDEDEVVSKDSKLDAKKKGWFSSMFQRRLSHGIDMYCETWYTGVMACIVGLLFLHHDCILPQLLIIAGKANLEKADLEPALKALKDRLMTKNVAEEIAEKLCESVAASLEGKKLASFTRISSTVQAAMEEALVRILTPRRSIDILRDVHAAKEQRKPYVVVFVGVNGVGKSTNLAKVAYWLLQHKVSVMMAACDTFRSGAVEQLRTHARRLQIPIFEKGYEKDPAVVAKEAIQEATRNGSDVVLVDTAGRMQDNEPLMRALSKLIYLNNPDLVLFVGEALVGNDAVDQLSKFNQKLADLSTSPNPRLIDGILLTKFDTIDDKVGAALSMVYISGSPVMFVGCGQSYTDLKKLNVKAIVKTLLK</sequence>
<dbReference type="OrthoDB" id="1727884at2759"/>
<dbReference type="PROSITE" id="PS00300">
    <property type="entry name" value="SRP54"/>
    <property type="match status" value="1"/>
</dbReference>
<dbReference type="Pfam" id="PF00448">
    <property type="entry name" value="SRP54"/>
    <property type="match status" value="1"/>
</dbReference>
<evidence type="ECO:0000256" key="5">
    <source>
        <dbReference type="ARBA" id="ARBA00023134"/>
    </source>
</evidence>
<dbReference type="InterPro" id="IPR011012">
    <property type="entry name" value="Longin-like_dom_sf"/>
</dbReference>
<proteinExistence type="inferred from homology"/>
<dbReference type="EMBL" id="JADGMS010000006">
    <property type="protein sequence ID" value="KAF9680647.1"/>
    <property type="molecule type" value="Genomic_DNA"/>
</dbReference>
<evidence type="ECO:0000256" key="3">
    <source>
        <dbReference type="ARBA" id="ARBA00022741"/>
    </source>
</evidence>